<feature type="region of interest" description="Disordered" evidence="1">
    <location>
        <begin position="1"/>
        <end position="25"/>
    </location>
</feature>
<name>A0AAD1EKX8_9MICO</name>
<dbReference type="Proteomes" id="UP000283946">
    <property type="component" value="Chromosome"/>
</dbReference>
<keyword evidence="2" id="KW-0472">Membrane</keyword>
<evidence type="ECO:0000256" key="1">
    <source>
        <dbReference type="SAM" id="MobiDB-lite"/>
    </source>
</evidence>
<dbReference type="EMBL" id="CP028130">
    <property type="protein sequence ID" value="AZZ54478.1"/>
    <property type="molecule type" value="Genomic_DNA"/>
</dbReference>
<reference evidence="3 4" key="1">
    <citation type="submission" date="2018-03" db="EMBL/GenBank/DDBJ databases">
        <title>Bacteriophage NCPPB3778 and a type I-E CRISPR drive the evolution of the US Biological Select Agent, Rathayibacter toxicus.</title>
        <authorList>
            <person name="Davis E.W.II."/>
            <person name="Tabima J.F."/>
            <person name="Weisberg A.J."/>
            <person name="Dantas Lopes L."/>
            <person name="Wiseman M.S."/>
            <person name="Wiseman M.S."/>
            <person name="Pupko T."/>
            <person name="Belcher M.S."/>
            <person name="Sechler A.J."/>
            <person name="Tancos M.A."/>
            <person name="Schroeder B.K."/>
            <person name="Murray T.D."/>
            <person name="Luster D.G."/>
            <person name="Schneider W.L."/>
            <person name="Rogers E."/>
            <person name="Andreote F.D."/>
            <person name="Grunwald N.J."/>
            <person name="Putnam M.L."/>
            <person name="Chang J.H."/>
        </authorList>
    </citation>
    <scope>NUCLEOTIDE SEQUENCE [LARGE SCALE GENOMIC DNA]</scope>
    <source>
        <strain evidence="3 4">NCCPB 2253</strain>
    </source>
</reference>
<organism evidence="3 4">
    <name type="scientific">Rathayibacter iranicus</name>
    <dbReference type="NCBI Taxonomy" id="59737"/>
    <lineage>
        <taxon>Bacteria</taxon>
        <taxon>Bacillati</taxon>
        <taxon>Actinomycetota</taxon>
        <taxon>Actinomycetes</taxon>
        <taxon>Micrococcales</taxon>
        <taxon>Microbacteriaceae</taxon>
        <taxon>Rathayibacter</taxon>
    </lineage>
</organism>
<accession>A0AAD1EKX8</accession>
<dbReference type="AlphaFoldDB" id="A0AAD1EKX8"/>
<keyword evidence="2" id="KW-1133">Transmembrane helix</keyword>
<evidence type="ECO:0000313" key="4">
    <source>
        <dbReference type="Proteomes" id="UP000283946"/>
    </source>
</evidence>
<feature type="transmembrane region" description="Helical" evidence="2">
    <location>
        <begin position="30"/>
        <end position="48"/>
    </location>
</feature>
<feature type="transmembrane region" description="Helical" evidence="2">
    <location>
        <begin position="54"/>
        <end position="78"/>
    </location>
</feature>
<dbReference type="RefSeq" id="WP_104263676.1">
    <property type="nucleotide sequence ID" value="NZ_CP028130.1"/>
</dbReference>
<dbReference type="KEGG" id="ria:C7V51_00165"/>
<keyword evidence="2" id="KW-0812">Transmembrane</keyword>
<feature type="compositionally biased region" description="Basic and acidic residues" evidence="1">
    <location>
        <begin position="1"/>
        <end position="14"/>
    </location>
</feature>
<sequence>MNEKIPHGDTEAYKDASSGSDVDRSRKGRGITLVALAVSAVGLAVVRGGTAETWFDYCTTIILGILALVLLITGVRALRMRQRSR</sequence>
<evidence type="ECO:0000313" key="3">
    <source>
        <dbReference type="EMBL" id="AZZ54478.1"/>
    </source>
</evidence>
<evidence type="ECO:0000256" key="2">
    <source>
        <dbReference type="SAM" id="Phobius"/>
    </source>
</evidence>
<protein>
    <submittedName>
        <fullName evidence="3">Uncharacterized protein</fullName>
    </submittedName>
</protein>
<gene>
    <name evidence="3" type="ORF">C7V51_00165</name>
</gene>
<proteinExistence type="predicted"/>